<sequence>MDEISISKIYKRKKSDRDIFQELMPFKVKEILLIATYYDAYTIVREGQFSDKIVGEYLQLNLYAAPRFTSVATHDEAMEALENRNYDMVILMAGLDKESPLELSQHIKKVNADIPVLILVNNNSDLAYFDKAADKIKNNIDRVFVWNGSTKIFMAMTKYIEDKMNLETDTRSGDVRVILLVEDSVKYYSRYLPLLYTSVMTQTQKVISDEGEIEEMHKILKMRARPKVILVSTFEDAVEVVDKYLNNLLCVISDVRFARDGALDDDSGVDLIKYVQAKNMKIPCLMQSHDTNNAIRAMQVDADFINKNSDTLALDIYNFIYTKLGFGDFVFRNQSGTRVAIAKSMDEFEEKLKYVPDESLLFHSKRNGISTWLMARGEINVAKKLRRYQIEDFRSVKDLRKFCLDVFEASRIKQLRGKIIKFRPNIVNSNHYIIRLGRGSLGGKGRGLAFLSNFIENIYFKKLIKDINISIPQTAIIGVDEYDNFIEKNDLYDKIYIDKNYKKVKDLFLKGDIPDHLVVKLRQYLEEMHQPIAVRSSGLFEDSLMQPFAGVYATFLLPNNDPDIEVRLQQLTTSIKLVYASIFTPEAQSYFSAVDYKIEEEKMAVIIQEVVGQEYNGKYYPNISGVAQSYNYYPFAYMKPEDGFAVIAIGLGKYVVGGEKTHRFCPQHPKLQLASIEDQIKDSQKYFYAIDMNNRDINLERDGEDAVTIKYELADAEKDGNLLHCASVYDYQNDRLEPDLSIRGPRVVDFANILKYNQVPVAHALNVLLNIFKQAMGAPIEIEFALDLSKGKDSLPTFYLLQIKPLIRQAMSVDIDLSKVNKDQLLMLANKGMGNGKVEHIRDVIFMDLDKFDRTKTEDMAGEMAEINQKMKEQGLQYILFGPGRWGTRDKFTGIPVLWSQISNAKVIVEQGLDDFPLDASLGSHFFHNVTSMNVGYFSVRNNSEQNFVNMEVLQKQKIIDQVHYFKHVRFKEPLEILMDGKKQTSVISFK</sequence>
<evidence type="ECO:0000256" key="10">
    <source>
        <dbReference type="ARBA" id="ARBA00022777"/>
    </source>
</evidence>
<feature type="domain" description="Pyruvate phosphate dikinase AMP/ATP-binding" evidence="15">
    <location>
        <begin position="440"/>
        <end position="809"/>
    </location>
</feature>
<dbReference type="InterPro" id="IPR002192">
    <property type="entry name" value="PPDK_AMP/ATP-bd"/>
</dbReference>
<keyword evidence="12" id="KW-0460">Magnesium</keyword>
<dbReference type="SUPFAM" id="SSF56059">
    <property type="entry name" value="Glutathione synthetase ATP-binding domain-like"/>
    <property type="match status" value="1"/>
</dbReference>
<dbReference type="GO" id="GO:0005524">
    <property type="term" value="F:ATP binding"/>
    <property type="evidence" value="ECO:0007669"/>
    <property type="project" value="UniProtKB-KW"/>
</dbReference>
<dbReference type="InterPro" id="IPR006319">
    <property type="entry name" value="PEP_synth"/>
</dbReference>
<evidence type="ECO:0000256" key="4">
    <source>
        <dbReference type="ARBA" id="ARBA00007837"/>
    </source>
</evidence>
<dbReference type="EMBL" id="RJJX01000037">
    <property type="protein sequence ID" value="RUT72905.1"/>
    <property type="molecule type" value="Genomic_DNA"/>
</dbReference>
<evidence type="ECO:0000313" key="16">
    <source>
        <dbReference type="EMBL" id="RUT72905.1"/>
    </source>
</evidence>
<name>A0A434AEZ6_9BACT</name>
<accession>A0A434AEZ6</accession>
<dbReference type="InterPro" id="IPR011006">
    <property type="entry name" value="CheY-like_superfamily"/>
</dbReference>
<evidence type="ECO:0000256" key="7">
    <source>
        <dbReference type="ARBA" id="ARBA00022679"/>
    </source>
</evidence>
<gene>
    <name evidence="16" type="ORF">DLK05_16090</name>
</gene>
<dbReference type="AlphaFoldDB" id="A0A434AEZ6"/>
<keyword evidence="17" id="KW-1185">Reference proteome</keyword>
<dbReference type="Pfam" id="PF01326">
    <property type="entry name" value="PPDK_N"/>
    <property type="match status" value="1"/>
</dbReference>
<evidence type="ECO:0000256" key="9">
    <source>
        <dbReference type="ARBA" id="ARBA00022741"/>
    </source>
</evidence>
<dbReference type="PANTHER" id="PTHR43030">
    <property type="entry name" value="PHOSPHOENOLPYRUVATE SYNTHASE"/>
    <property type="match status" value="1"/>
</dbReference>
<comment type="caution">
    <text evidence="16">The sequence shown here is derived from an EMBL/GenBank/DDBJ whole genome shotgun (WGS) entry which is preliminary data.</text>
</comment>
<dbReference type="PANTHER" id="PTHR43030:SF1">
    <property type="entry name" value="PHOSPHOENOLPYRUVATE SYNTHASE"/>
    <property type="match status" value="1"/>
</dbReference>
<evidence type="ECO:0000256" key="12">
    <source>
        <dbReference type="ARBA" id="ARBA00022842"/>
    </source>
</evidence>
<dbReference type="Gene3D" id="3.30.1490.20">
    <property type="entry name" value="ATP-grasp fold, A domain"/>
    <property type="match status" value="1"/>
</dbReference>
<organism evidence="16 17">
    <name type="scientific">Ancylomarina longa</name>
    <dbReference type="NCBI Taxonomy" id="2487017"/>
    <lineage>
        <taxon>Bacteria</taxon>
        <taxon>Pseudomonadati</taxon>
        <taxon>Bacteroidota</taxon>
        <taxon>Bacteroidia</taxon>
        <taxon>Marinilabiliales</taxon>
        <taxon>Marinifilaceae</taxon>
        <taxon>Ancylomarina</taxon>
    </lineage>
</organism>
<keyword evidence="7" id="KW-0808">Transferase</keyword>
<evidence type="ECO:0000256" key="5">
    <source>
        <dbReference type="ARBA" id="ARBA00011996"/>
    </source>
</evidence>
<dbReference type="InterPro" id="IPR013815">
    <property type="entry name" value="ATP_grasp_subdomain_1"/>
</dbReference>
<evidence type="ECO:0000256" key="1">
    <source>
        <dbReference type="ARBA" id="ARBA00001946"/>
    </source>
</evidence>
<reference evidence="16 17" key="1">
    <citation type="submission" date="2018-11" db="EMBL/GenBank/DDBJ databases">
        <title>Parancylomarina longa gen. nov., sp. nov., isolated from sediments of southern Okinawa.</title>
        <authorList>
            <person name="Fu T."/>
        </authorList>
    </citation>
    <scope>NUCLEOTIDE SEQUENCE [LARGE SCALE GENOMIC DNA]</scope>
    <source>
        <strain evidence="16 17">T3-2 S1-C</strain>
    </source>
</reference>
<evidence type="ECO:0000259" key="15">
    <source>
        <dbReference type="Pfam" id="PF01326"/>
    </source>
</evidence>
<evidence type="ECO:0000256" key="13">
    <source>
        <dbReference type="ARBA" id="ARBA00033470"/>
    </source>
</evidence>
<keyword evidence="9" id="KW-0547">Nucleotide-binding</keyword>
<keyword evidence="8" id="KW-0479">Metal-binding</keyword>
<comment type="similarity">
    <text evidence="4">Belongs to the PEP-utilizing enzyme family.</text>
</comment>
<comment type="function">
    <text evidence="2">Catalyzes the phosphorylation of pyruvate to phosphoenolpyruvate.</text>
</comment>
<protein>
    <recommendedName>
        <fullName evidence="6">Phosphoenolpyruvate synthase</fullName>
        <ecNumber evidence="5">2.7.9.2</ecNumber>
    </recommendedName>
    <alternativeName>
        <fullName evidence="13">Pyruvate, water dikinase</fullName>
    </alternativeName>
</protein>
<evidence type="ECO:0000256" key="14">
    <source>
        <dbReference type="ARBA" id="ARBA00047700"/>
    </source>
</evidence>
<dbReference type="Gene3D" id="3.40.50.2300">
    <property type="match status" value="1"/>
</dbReference>
<evidence type="ECO:0000256" key="2">
    <source>
        <dbReference type="ARBA" id="ARBA00002988"/>
    </source>
</evidence>
<evidence type="ECO:0000313" key="17">
    <source>
        <dbReference type="Proteomes" id="UP000282985"/>
    </source>
</evidence>
<evidence type="ECO:0000256" key="11">
    <source>
        <dbReference type="ARBA" id="ARBA00022840"/>
    </source>
</evidence>
<evidence type="ECO:0000256" key="8">
    <source>
        <dbReference type="ARBA" id="ARBA00022723"/>
    </source>
</evidence>
<comment type="catalytic activity">
    <reaction evidence="14">
        <text>pyruvate + ATP + H2O = phosphoenolpyruvate + AMP + phosphate + 2 H(+)</text>
        <dbReference type="Rhea" id="RHEA:11364"/>
        <dbReference type="ChEBI" id="CHEBI:15361"/>
        <dbReference type="ChEBI" id="CHEBI:15377"/>
        <dbReference type="ChEBI" id="CHEBI:15378"/>
        <dbReference type="ChEBI" id="CHEBI:30616"/>
        <dbReference type="ChEBI" id="CHEBI:43474"/>
        <dbReference type="ChEBI" id="CHEBI:58702"/>
        <dbReference type="ChEBI" id="CHEBI:456215"/>
        <dbReference type="EC" id="2.7.9.2"/>
    </reaction>
</comment>
<keyword evidence="16" id="KW-0670">Pyruvate</keyword>
<dbReference type="EC" id="2.7.9.2" evidence="5"/>
<comment type="pathway">
    <text evidence="3">Carbohydrate biosynthesis; gluconeogenesis.</text>
</comment>
<dbReference type="GO" id="GO:0046872">
    <property type="term" value="F:metal ion binding"/>
    <property type="evidence" value="ECO:0007669"/>
    <property type="project" value="UniProtKB-KW"/>
</dbReference>
<dbReference type="Proteomes" id="UP000282985">
    <property type="component" value="Unassembled WGS sequence"/>
</dbReference>
<comment type="cofactor">
    <cofactor evidence="1">
        <name>Mg(2+)</name>
        <dbReference type="ChEBI" id="CHEBI:18420"/>
    </cofactor>
</comment>
<dbReference type="SUPFAM" id="SSF52172">
    <property type="entry name" value="CheY-like"/>
    <property type="match status" value="1"/>
</dbReference>
<dbReference type="OrthoDB" id="9812167at2"/>
<keyword evidence="11" id="KW-0067">ATP-binding</keyword>
<dbReference type="RefSeq" id="WP_127344984.1">
    <property type="nucleotide sequence ID" value="NZ_RJJX01000037.1"/>
</dbReference>
<evidence type="ECO:0000256" key="3">
    <source>
        <dbReference type="ARBA" id="ARBA00004742"/>
    </source>
</evidence>
<keyword evidence="10 16" id="KW-0418">Kinase</keyword>
<proteinExistence type="inferred from homology"/>
<evidence type="ECO:0000256" key="6">
    <source>
        <dbReference type="ARBA" id="ARBA00021623"/>
    </source>
</evidence>
<dbReference type="GO" id="GO:0008986">
    <property type="term" value="F:pyruvate, water dikinase activity"/>
    <property type="evidence" value="ECO:0007669"/>
    <property type="project" value="UniProtKB-EC"/>
</dbReference>